<dbReference type="Proteomes" id="UP000324632">
    <property type="component" value="Chromosome 23"/>
</dbReference>
<protein>
    <submittedName>
        <fullName evidence="1">Uncharacterized protein</fullName>
    </submittedName>
</protein>
<evidence type="ECO:0000313" key="2">
    <source>
        <dbReference type="Proteomes" id="UP000324632"/>
    </source>
</evidence>
<comment type="caution">
    <text evidence="1">The sequence shown here is derived from an EMBL/GenBank/DDBJ whole genome shotgun (WGS) entry which is preliminary data.</text>
</comment>
<dbReference type="AlphaFoldDB" id="A0A5A9N3W8"/>
<evidence type="ECO:0000313" key="1">
    <source>
        <dbReference type="EMBL" id="KAA0704033.1"/>
    </source>
</evidence>
<reference evidence="1 2" key="1">
    <citation type="journal article" date="2019" name="Mol. Ecol. Resour.">
        <title>Chromosome-level genome assembly of Triplophysa tibetana, a fish adapted to the harsh high-altitude environment of the Tibetan Plateau.</title>
        <authorList>
            <person name="Yang X."/>
            <person name="Liu H."/>
            <person name="Ma Z."/>
            <person name="Zou Y."/>
            <person name="Zou M."/>
            <person name="Mao Y."/>
            <person name="Li X."/>
            <person name="Wang H."/>
            <person name="Chen T."/>
            <person name="Wang W."/>
            <person name="Yang R."/>
        </authorList>
    </citation>
    <scope>NUCLEOTIDE SEQUENCE [LARGE SCALE GENOMIC DNA]</scope>
    <source>
        <strain evidence="1">TTIB1903HZAU</strain>
        <tissue evidence="1">Muscle</tissue>
    </source>
</reference>
<name>A0A5A9N3W8_9TELE</name>
<keyword evidence="2" id="KW-1185">Reference proteome</keyword>
<proteinExistence type="predicted"/>
<organism evidence="1 2">
    <name type="scientific">Triplophysa tibetana</name>
    <dbReference type="NCBI Taxonomy" id="1572043"/>
    <lineage>
        <taxon>Eukaryota</taxon>
        <taxon>Metazoa</taxon>
        <taxon>Chordata</taxon>
        <taxon>Craniata</taxon>
        <taxon>Vertebrata</taxon>
        <taxon>Euteleostomi</taxon>
        <taxon>Actinopterygii</taxon>
        <taxon>Neopterygii</taxon>
        <taxon>Teleostei</taxon>
        <taxon>Ostariophysi</taxon>
        <taxon>Cypriniformes</taxon>
        <taxon>Nemacheilidae</taxon>
        <taxon>Triplophysa</taxon>
    </lineage>
</organism>
<gene>
    <name evidence="1" type="ORF">E1301_Tti000323</name>
</gene>
<dbReference type="EMBL" id="SOYY01000023">
    <property type="protein sequence ID" value="KAA0704033.1"/>
    <property type="molecule type" value="Genomic_DNA"/>
</dbReference>
<accession>A0A5A9N3W8</accession>
<sequence>MREAFNNNQFLSLTAFHQLSYSECICCPCSTCTQTESAATCSALIQVEVEPVCAAGLSLLGSLRFEQGSCFCVPNSFNTTEDKAFELMIRCVYIQEFYEVTLLNSQKSSEQKLVEVVHMAEQWEHTASPSEGPQPVSPELREERHMELTVEEPAAVSTNAEWATWASIASLCSTRLCLARTCTHICTHRLPVASPDARSVHMRELHCSQPLSDPSAEELSVCERRSLCRGHCAVGYRMKAVIRVMFREEFQEQLLYRRQSGKSPDGAGCGGSCLRQSYVIRENFLLLITDLSCALVHQAGSKHAAKCRGGRAGVGKRRSVHVKRESCFHSNNFACYTLQAVWDLTAGQQPNTFTHISIAIIMSTLKI</sequence>